<reference evidence="2" key="1">
    <citation type="submission" date="2016-11" db="UniProtKB">
        <authorList>
            <consortium name="WormBaseParasite"/>
        </authorList>
    </citation>
    <scope>IDENTIFICATION</scope>
    <source>
        <strain evidence="2">KR3021</strain>
    </source>
</reference>
<dbReference type="Proteomes" id="UP000095286">
    <property type="component" value="Unplaced"/>
</dbReference>
<dbReference type="WBParaSite" id="RSKR_0001177500.1">
    <property type="protein sequence ID" value="RSKR_0001177500.1"/>
    <property type="gene ID" value="RSKR_0001177500"/>
</dbReference>
<organism evidence="1 2">
    <name type="scientific">Rhabditophanes sp. KR3021</name>
    <dbReference type="NCBI Taxonomy" id="114890"/>
    <lineage>
        <taxon>Eukaryota</taxon>
        <taxon>Metazoa</taxon>
        <taxon>Ecdysozoa</taxon>
        <taxon>Nematoda</taxon>
        <taxon>Chromadorea</taxon>
        <taxon>Rhabditida</taxon>
        <taxon>Tylenchina</taxon>
        <taxon>Panagrolaimomorpha</taxon>
        <taxon>Strongyloidoidea</taxon>
        <taxon>Alloionematidae</taxon>
        <taxon>Rhabditophanes</taxon>
    </lineage>
</organism>
<accession>A0AC35UH72</accession>
<proteinExistence type="predicted"/>
<name>A0AC35UH72_9BILA</name>
<evidence type="ECO:0000313" key="1">
    <source>
        <dbReference type="Proteomes" id="UP000095286"/>
    </source>
</evidence>
<sequence>MASPKHQIYLSFTGRCTYWNLLEVFESYGFIKDITMVKKNACIEMMTKEGLQNISQLFKGNKDYKVQLNGHVIQFSLNNECSLNLDAKLIFTPTYQRHKDLPRETMKVTSKIYVNKFDNAVTANNFSFWFSLLEDKIADQKYFQKQFELTHHCGALSSNKFVVIKREGEFVRAQVVRRIKDQKAEVFFIDKGFPTCVKTEFIRPLSVPCHSTFEAVLCTLDNITNKRGPFVDEFLRLVNLEDSVMGQSHPTFTLMGFDGYACKVKIEVEDSAGKMISVDKLLADKGLCDLIKPVELYVEEADEDVENTFSINGVVKQFSKCSIKSVVQKKHIYSPQELKHIAVVENALIKTIQQKVFGTHHSKKINSSK</sequence>
<protein>
    <submittedName>
        <fullName evidence="2">Tudor domain-containing protein</fullName>
    </submittedName>
</protein>
<evidence type="ECO:0000313" key="2">
    <source>
        <dbReference type="WBParaSite" id="RSKR_0001177500.1"/>
    </source>
</evidence>